<dbReference type="EMBL" id="UGSG01000001">
    <property type="protein sequence ID" value="SUA80669.1"/>
    <property type="molecule type" value="Genomic_DNA"/>
</dbReference>
<keyword evidence="1" id="KW-0175">Coiled coil</keyword>
<evidence type="ECO:0000256" key="1">
    <source>
        <dbReference type="SAM" id="Coils"/>
    </source>
</evidence>
<dbReference type="KEGG" id="ppnm:LV28_19595"/>
<dbReference type="InterPro" id="IPR009929">
    <property type="entry name" value="T3SS_YscO"/>
</dbReference>
<organism evidence="2 3">
    <name type="scientific">Pandoraea pnomenusa</name>
    <dbReference type="NCBI Taxonomy" id="93220"/>
    <lineage>
        <taxon>Bacteria</taxon>
        <taxon>Pseudomonadati</taxon>
        <taxon>Pseudomonadota</taxon>
        <taxon>Betaproteobacteria</taxon>
        <taxon>Burkholderiales</taxon>
        <taxon>Burkholderiaceae</taxon>
        <taxon>Pandoraea</taxon>
    </lineage>
</organism>
<sequence length="163" mass="18708">MLNEILIIKRHRESKAEREVSRSRIAQAQAARAVQEETEALRTLEIEHTRREKAMYADLCARIVKLTDIQNVCASVAQMHEAQTRQDDVIHECSAHLAQCDEQLDQARQDLQSAMRKVEKYVQILATLNEEITVQRERGEETELEESANVIFGRHAAERSADN</sequence>
<gene>
    <name evidence="2" type="ORF">NCTC13160_03865</name>
</gene>
<dbReference type="RefSeq" id="WP_023597377.1">
    <property type="nucleotide sequence ID" value="NZ_CP009553.3"/>
</dbReference>
<proteinExistence type="predicted"/>
<dbReference type="Pfam" id="PF07321">
    <property type="entry name" value="YscO"/>
    <property type="match status" value="1"/>
</dbReference>
<dbReference type="OrthoDB" id="8912010at2"/>
<accession>A0A378YW43</accession>
<evidence type="ECO:0000313" key="3">
    <source>
        <dbReference type="Proteomes" id="UP000254573"/>
    </source>
</evidence>
<dbReference type="Gene3D" id="1.10.287.1700">
    <property type="match status" value="1"/>
</dbReference>
<protein>
    <submittedName>
        <fullName evidence="2">Type III secretion protein YscO</fullName>
    </submittedName>
</protein>
<evidence type="ECO:0000313" key="2">
    <source>
        <dbReference type="EMBL" id="SUA80669.1"/>
    </source>
</evidence>
<dbReference type="InterPro" id="IPR053716">
    <property type="entry name" value="Flag_assembly_chemotaxis_eff"/>
</dbReference>
<feature type="coiled-coil region" evidence="1">
    <location>
        <begin position="97"/>
        <end position="145"/>
    </location>
</feature>
<dbReference type="Proteomes" id="UP000254573">
    <property type="component" value="Unassembled WGS sequence"/>
</dbReference>
<name>A0A378YW43_9BURK</name>
<dbReference type="AlphaFoldDB" id="A0A378YW43"/>
<reference evidence="2 3" key="1">
    <citation type="submission" date="2018-06" db="EMBL/GenBank/DDBJ databases">
        <authorList>
            <consortium name="Pathogen Informatics"/>
            <person name="Doyle S."/>
        </authorList>
    </citation>
    <scope>NUCLEOTIDE SEQUENCE [LARGE SCALE GENOMIC DNA]</scope>
    <source>
        <strain evidence="2 3">NCTC13160</strain>
    </source>
</reference>